<dbReference type="InterPro" id="IPR050319">
    <property type="entry name" value="ABC_transp_ATP-bind"/>
</dbReference>
<organism evidence="6 7">
    <name type="scientific">Helicobacter ibis</name>
    <dbReference type="NCBI Taxonomy" id="2962633"/>
    <lineage>
        <taxon>Bacteria</taxon>
        <taxon>Pseudomonadati</taxon>
        <taxon>Campylobacterota</taxon>
        <taxon>Epsilonproteobacteria</taxon>
        <taxon>Campylobacterales</taxon>
        <taxon>Helicobacteraceae</taxon>
        <taxon>Helicobacter</taxon>
    </lineage>
</organism>
<reference evidence="6 7" key="1">
    <citation type="submission" date="2023-01" db="EMBL/GenBank/DDBJ databases">
        <title>Description of Helicobacter ibis sp. nov. isolated from faecal droppings of black-faced ibis (Theristicus melanopis).</title>
        <authorList>
            <person name="Lopez-Cantillo M."/>
            <person name="Vidal-Veuthey B."/>
            <person name="Mella A."/>
            <person name="De La Haba R."/>
            <person name="Collado L."/>
        </authorList>
    </citation>
    <scope>NUCLEOTIDE SEQUENCE [LARGE SCALE GENOMIC DNA]</scope>
    <source>
        <strain evidence="6 7">A82</strain>
    </source>
</reference>
<dbReference type="EMBL" id="JAQHXR010000008">
    <property type="protein sequence ID" value="MDA3969667.1"/>
    <property type="molecule type" value="Genomic_DNA"/>
</dbReference>
<proteinExistence type="inferred from homology"/>
<keyword evidence="7" id="KW-1185">Reference proteome</keyword>
<dbReference type="Gene3D" id="3.40.50.300">
    <property type="entry name" value="P-loop containing nucleotide triphosphate hydrolases"/>
    <property type="match status" value="2"/>
</dbReference>
<evidence type="ECO:0000256" key="1">
    <source>
        <dbReference type="ARBA" id="ARBA00005417"/>
    </source>
</evidence>
<accession>A0ABT4VG50</accession>
<dbReference type="SMART" id="SM00382">
    <property type="entry name" value="AAA"/>
    <property type="match status" value="2"/>
</dbReference>
<dbReference type="SUPFAM" id="SSF52540">
    <property type="entry name" value="P-loop containing nucleoside triphosphate hydrolases"/>
    <property type="match status" value="2"/>
</dbReference>
<evidence type="ECO:0000256" key="3">
    <source>
        <dbReference type="ARBA" id="ARBA00022741"/>
    </source>
</evidence>
<name>A0ABT4VG50_9HELI</name>
<dbReference type="CDD" id="cd03257">
    <property type="entry name" value="ABC_NikE_OppD_transporters"/>
    <property type="match status" value="1"/>
</dbReference>
<comment type="similarity">
    <text evidence="1">Belongs to the ABC transporter superfamily.</text>
</comment>
<dbReference type="RefSeq" id="WP_271022028.1">
    <property type="nucleotide sequence ID" value="NZ_JAQHXR010000008.1"/>
</dbReference>
<feature type="domain" description="ABC transporter" evidence="5">
    <location>
        <begin position="243"/>
        <end position="479"/>
    </location>
</feature>
<dbReference type="PANTHER" id="PTHR43776">
    <property type="entry name" value="TRANSPORT ATP-BINDING PROTEIN"/>
    <property type="match status" value="1"/>
</dbReference>
<sequence length="480" mass="54330">MIEIQNINLYTKKKHILKNINLNINSGEKVALLGASGSGKSMLMQSILGILLEDMKLDGNIETNEKFGVILQNPSSCFFNTCTIKEHFLETFKAHNIKEYNYGLEYLNLDALVLEAYPFMLSGGTLQKIMISLALSINPSFILADEPTSNLDSATTKNLIDLILEQQENLRFGLLFITHDISLAKYIADRIIIIDNGEIIEQNAKTQIITTPQHNKTKELLNEDKKLAFIEKKEKTTNTHKLISVKNLKKSYTSGGFFNKAKINYVLDDISFDLFYKNNLGILGKNGTGKSTITKILLGLESYDSGEIEILNHNIKGNFPKELRKDIQSIFQDSSYINPKQSAIDSILEGLENFTHIQNREKKAEELLKLVKLDSSYMHKKNAYFSGGEQQRIALARILALEPKIIILDEAISSLDAHLQYKMIELFKNIQKEKNITFIVVSHDIRIILQLCNEVIILDNGKVSLKTSADNIEQIKEKLD</sequence>
<evidence type="ECO:0000256" key="4">
    <source>
        <dbReference type="ARBA" id="ARBA00022840"/>
    </source>
</evidence>
<comment type="caution">
    <text evidence="6">The sequence shown here is derived from an EMBL/GenBank/DDBJ whole genome shotgun (WGS) entry which is preliminary data.</text>
</comment>
<evidence type="ECO:0000256" key="2">
    <source>
        <dbReference type="ARBA" id="ARBA00022448"/>
    </source>
</evidence>
<feature type="domain" description="ABC transporter" evidence="5">
    <location>
        <begin position="2"/>
        <end position="221"/>
    </location>
</feature>
<dbReference type="PROSITE" id="PS00211">
    <property type="entry name" value="ABC_TRANSPORTER_1"/>
    <property type="match status" value="1"/>
</dbReference>
<dbReference type="Pfam" id="PF00005">
    <property type="entry name" value="ABC_tran"/>
    <property type="match status" value="2"/>
</dbReference>
<keyword evidence="4 6" id="KW-0067">ATP-binding</keyword>
<protein>
    <submittedName>
        <fullName evidence="6">ATP-binding cassette domain-containing protein</fullName>
    </submittedName>
</protein>
<keyword evidence="2" id="KW-0813">Transport</keyword>
<dbReference type="GO" id="GO:0005524">
    <property type="term" value="F:ATP binding"/>
    <property type="evidence" value="ECO:0007669"/>
    <property type="project" value="UniProtKB-KW"/>
</dbReference>
<dbReference type="InterPro" id="IPR017871">
    <property type="entry name" value="ABC_transporter-like_CS"/>
</dbReference>
<dbReference type="InterPro" id="IPR003593">
    <property type="entry name" value="AAA+_ATPase"/>
</dbReference>
<evidence type="ECO:0000313" key="7">
    <source>
        <dbReference type="Proteomes" id="UP001210261"/>
    </source>
</evidence>
<evidence type="ECO:0000313" key="6">
    <source>
        <dbReference type="EMBL" id="MDA3969667.1"/>
    </source>
</evidence>
<dbReference type="PROSITE" id="PS50893">
    <property type="entry name" value="ABC_TRANSPORTER_2"/>
    <property type="match status" value="2"/>
</dbReference>
<gene>
    <name evidence="6" type="ORF">PF021_08340</name>
</gene>
<dbReference type="InterPro" id="IPR027417">
    <property type="entry name" value="P-loop_NTPase"/>
</dbReference>
<dbReference type="Proteomes" id="UP001210261">
    <property type="component" value="Unassembled WGS sequence"/>
</dbReference>
<evidence type="ECO:0000259" key="5">
    <source>
        <dbReference type="PROSITE" id="PS50893"/>
    </source>
</evidence>
<dbReference type="PANTHER" id="PTHR43776:SF7">
    <property type="entry name" value="D,D-DIPEPTIDE TRANSPORT ATP-BINDING PROTEIN DDPF-RELATED"/>
    <property type="match status" value="1"/>
</dbReference>
<dbReference type="InterPro" id="IPR003439">
    <property type="entry name" value="ABC_transporter-like_ATP-bd"/>
</dbReference>
<keyword evidence="3" id="KW-0547">Nucleotide-binding</keyword>